<dbReference type="EMBL" id="BSXU01000925">
    <property type="protein sequence ID" value="GMG22125.1"/>
    <property type="molecule type" value="Genomic_DNA"/>
</dbReference>
<accession>A0A9W7DE72</accession>
<evidence type="ECO:0000313" key="3">
    <source>
        <dbReference type="Proteomes" id="UP001165063"/>
    </source>
</evidence>
<dbReference type="Proteomes" id="UP001165063">
    <property type="component" value="Unassembled WGS sequence"/>
</dbReference>
<gene>
    <name evidence="2" type="ORF">Amon01_000251200</name>
</gene>
<organism evidence="2 3">
    <name type="scientific">Ambrosiozyma monospora</name>
    <name type="common">Yeast</name>
    <name type="synonym">Endomycopsis monosporus</name>
    <dbReference type="NCBI Taxonomy" id="43982"/>
    <lineage>
        <taxon>Eukaryota</taxon>
        <taxon>Fungi</taxon>
        <taxon>Dikarya</taxon>
        <taxon>Ascomycota</taxon>
        <taxon>Saccharomycotina</taxon>
        <taxon>Pichiomycetes</taxon>
        <taxon>Pichiales</taxon>
        <taxon>Pichiaceae</taxon>
        <taxon>Ambrosiozyma</taxon>
    </lineage>
</organism>
<keyword evidence="3" id="KW-1185">Reference proteome</keyword>
<evidence type="ECO:0000313" key="2">
    <source>
        <dbReference type="EMBL" id="GMG22125.1"/>
    </source>
</evidence>
<evidence type="ECO:0000256" key="1">
    <source>
        <dbReference type="SAM" id="Phobius"/>
    </source>
</evidence>
<dbReference type="AlphaFoldDB" id="A0A9W7DE72"/>
<keyword evidence="1" id="KW-0812">Transmembrane</keyword>
<name>A0A9W7DE72_AMBMO</name>
<feature type="transmembrane region" description="Helical" evidence="1">
    <location>
        <begin position="154"/>
        <end position="177"/>
    </location>
</feature>
<keyword evidence="1" id="KW-0472">Membrane</keyword>
<comment type="caution">
    <text evidence="2">The sequence shown here is derived from an EMBL/GenBank/DDBJ whole genome shotgun (WGS) entry which is preliminary data.</text>
</comment>
<proteinExistence type="predicted"/>
<protein>
    <submittedName>
        <fullName evidence="2">Unnamed protein product</fullName>
    </submittedName>
</protein>
<reference evidence="2" key="1">
    <citation type="submission" date="2023-04" db="EMBL/GenBank/DDBJ databases">
        <title>Ambrosiozyma monospora NBRC 1965.</title>
        <authorList>
            <person name="Ichikawa N."/>
            <person name="Sato H."/>
            <person name="Tonouchi N."/>
        </authorList>
    </citation>
    <scope>NUCLEOTIDE SEQUENCE</scope>
    <source>
        <strain evidence="2">NBRC 1965</strain>
    </source>
</reference>
<sequence>MLKKITNYSPLEDFFPKKASGNESLTNNTTHQAQNTENADQQNLANGLATQDPFLNHKKTEYHDYNNDTNALHVDSTVKEKFQTNVLESGTWGKVYIGATCLSALLVFVLQAAIFGVYYNNFKYKDAVVKSEFDPLLPVYGYYNIYLETKHYSLVAYLMTFLLSSLFQVALVILCLYSRNRNQFSSSRFHLVCMIIFNAIQYDDLVNGFDMLAELRAILDKFLEISRPMSTIKD</sequence>
<feature type="transmembrane region" description="Helical" evidence="1">
    <location>
        <begin position="95"/>
        <end position="119"/>
    </location>
</feature>
<keyword evidence="1" id="KW-1133">Transmembrane helix</keyword>